<dbReference type="AlphaFoldDB" id="A0A9X4EWT0"/>
<dbReference type="EMBL" id="JAKNBA010000019">
    <property type="protein sequence ID" value="MDE1242882.1"/>
    <property type="molecule type" value="Genomic_DNA"/>
</dbReference>
<evidence type="ECO:0000313" key="1">
    <source>
        <dbReference type="EMBL" id="MDE1242882.1"/>
    </source>
</evidence>
<dbReference type="RefSeq" id="WP_274683389.1">
    <property type="nucleotide sequence ID" value="NZ_JAKNAZ010000014.1"/>
</dbReference>
<protein>
    <submittedName>
        <fullName evidence="1">Uncharacterized protein</fullName>
    </submittedName>
</protein>
<gene>
    <name evidence="1" type="ORF">L9W94_12130</name>
</gene>
<dbReference type="Proteomes" id="UP001140979">
    <property type="component" value="Unassembled WGS sequence"/>
</dbReference>
<accession>A0A9X4EWT0</accession>
<proteinExistence type="predicted"/>
<reference evidence="1" key="1">
    <citation type="submission" date="2022-02" db="EMBL/GenBank/DDBJ databases">
        <title>Emergence and expansion in Europe of a Vibrio aestuarianus clonal complex pathogenic for oysters.</title>
        <authorList>
            <person name="Mesnil A."/>
            <person name="Travers M.-A."/>
        </authorList>
    </citation>
    <scope>NUCLEOTIDE SEQUENCE</scope>
    <source>
        <strain evidence="1">19_064_11T1</strain>
    </source>
</reference>
<evidence type="ECO:0000313" key="2">
    <source>
        <dbReference type="Proteomes" id="UP001140979"/>
    </source>
</evidence>
<organism evidence="1 2">
    <name type="scientific">Vibrio aestuarianus</name>
    <dbReference type="NCBI Taxonomy" id="28171"/>
    <lineage>
        <taxon>Bacteria</taxon>
        <taxon>Pseudomonadati</taxon>
        <taxon>Pseudomonadota</taxon>
        <taxon>Gammaproteobacteria</taxon>
        <taxon>Vibrionales</taxon>
        <taxon>Vibrionaceae</taxon>
        <taxon>Vibrio</taxon>
    </lineage>
</organism>
<name>A0A9X4EWT0_9VIBR</name>
<comment type="caution">
    <text evidence="1">The sequence shown here is derived from an EMBL/GenBank/DDBJ whole genome shotgun (WGS) entry which is preliminary data.</text>
</comment>
<sequence>MYKFLFISLVLLLTSIHINVTKSMSSREYQCEKYSIKFDEPKALINSYIKTGNDGNIIQNIILKDESMYSHSAFTLSFKIIYCFLNRCYFWLREGRSALKSKLKKSVSHSEYISLLRYYNDDIVFNFEIGYVETLFSDEEKVYYKVYYHNSTTYHLYSKT</sequence>